<evidence type="ECO:0000256" key="1">
    <source>
        <dbReference type="SAM" id="MobiDB-lite"/>
    </source>
</evidence>
<evidence type="ECO:0000313" key="3">
    <source>
        <dbReference type="Proteomes" id="UP000239290"/>
    </source>
</evidence>
<proteinExistence type="predicted"/>
<comment type="caution">
    <text evidence="2">The sequence shown here is derived from an EMBL/GenBank/DDBJ whole genome shotgun (WGS) entry which is preliminary data.</text>
</comment>
<organism evidence="2 3">
    <name type="scientific">Rhodococcus opacus</name>
    <name type="common">Nocardia opaca</name>
    <dbReference type="NCBI Taxonomy" id="37919"/>
    <lineage>
        <taxon>Bacteria</taxon>
        <taxon>Bacillati</taxon>
        <taxon>Actinomycetota</taxon>
        <taxon>Actinomycetes</taxon>
        <taxon>Mycobacteriales</taxon>
        <taxon>Nocardiaceae</taxon>
        <taxon>Rhodococcus</taxon>
    </lineage>
</organism>
<dbReference type="AlphaFoldDB" id="A0A2S8IGV8"/>
<dbReference type="Proteomes" id="UP000239290">
    <property type="component" value="Unassembled WGS sequence"/>
</dbReference>
<sequence>MIARLAGDHQDHALRQLQGGKFIHQRSGRVTGIAENGTARSTENTSDMVQAVNDQQDRPDWMIPADHIDHRRQRFTRCGKAGTDLVDALGTRDFQLLDQAPNHDIGENPIIPMLVRHSEPAVVPRYGPLRTQMVRQLFAQPRLPGSRARGDDQGAARFRYCHYGRGDFSKCVRTIDLYRPVNRMTLPHRAEIDDQPEPGQQTLGGHRAIKGSGSLRRLDQ</sequence>
<dbReference type="EMBL" id="PUIO01000094">
    <property type="protein sequence ID" value="PQP14014.1"/>
    <property type="molecule type" value="Genomic_DNA"/>
</dbReference>
<protein>
    <submittedName>
        <fullName evidence="2">Uncharacterized protein</fullName>
    </submittedName>
</protein>
<evidence type="ECO:0000313" key="2">
    <source>
        <dbReference type="EMBL" id="PQP14014.1"/>
    </source>
</evidence>
<feature type="region of interest" description="Disordered" evidence="1">
    <location>
        <begin position="191"/>
        <end position="220"/>
    </location>
</feature>
<gene>
    <name evidence="2" type="ORF">C5613_41515</name>
</gene>
<accession>A0A2S8IGV8</accession>
<reference evidence="3" key="1">
    <citation type="submission" date="2018-02" db="EMBL/GenBank/DDBJ databases">
        <title>Draft genome sequencing of Rhodococcus opacus KU647198.</title>
        <authorList>
            <person name="Zheng B.-X."/>
        </authorList>
    </citation>
    <scope>NUCLEOTIDE SEQUENCE [LARGE SCALE GENOMIC DNA]</scope>
    <source>
        <strain evidence="3">04-OD7</strain>
    </source>
</reference>
<name>A0A2S8IGV8_RHOOP</name>